<dbReference type="InterPro" id="IPR006553">
    <property type="entry name" value="Leu-rich_rpt_Cys-con_subtyp"/>
</dbReference>
<dbReference type="OrthoDB" id="341587at2759"/>
<dbReference type="GO" id="GO:0006396">
    <property type="term" value="P:RNA processing"/>
    <property type="evidence" value="ECO:0007669"/>
    <property type="project" value="InterPro"/>
</dbReference>
<dbReference type="GO" id="GO:0006382">
    <property type="term" value="P:adenosine to inosine editing"/>
    <property type="evidence" value="ECO:0007669"/>
    <property type="project" value="TreeGrafter"/>
</dbReference>
<dbReference type="SMART" id="SM00552">
    <property type="entry name" value="ADEAMc"/>
    <property type="match status" value="1"/>
</dbReference>
<dbReference type="PANTHER" id="PTHR10910:SF62">
    <property type="entry name" value="AT07585P-RELATED"/>
    <property type="match status" value="1"/>
</dbReference>
<evidence type="ECO:0000256" key="1">
    <source>
        <dbReference type="ARBA" id="ARBA00004430"/>
    </source>
</evidence>
<dbReference type="SUPFAM" id="SSF52047">
    <property type="entry name" value="RNI-like"/>
    <property type="match status" value="1"/>
</dbReference>
<dbReference type="GO" id="GO:0003726">
    <property type="term" value="F:double-stranded RNA adenosine deaminase activity"/>
    <property type="evidence" value="ECO:0007669"/>
    <property type="project" value="TreeGrafter"/>
</dbReference>
<accession>A0A830HPK2</accession>
<dbReference type="PROSITE" id="PS50141">
    <property type="entry name" value="A_DEAMIN_EDITASE"/>
    <property type="match status" value="1"/>
</dbReference>
<name>A0A830HPK2_9CHLO</name>
<comment type="caution">
    <text evidence="3">The sequence shown here is derived from an EMBL/GenBank/DDBJ whole genome shotgun (WGS) entry which is preliminary data.</text>
</comment>
<evidence type="ECO:0000313" key="3">
    <source>
        <dbReference type="EMBL" id="GHP08663.1"/>
    </source>
</evidence>
<dbReference type="Proteomes" id="UP000660262">
    <property type="component" value="Unassembled WGS sequence"/>
</dbReference>
<proteinExistence type="predicted"/>
<evidence type="ECO:0000259" key="2">
    <source>
        <dbReference type="PROSITE" id="PS50141"/>
    </source>
</evidence>
<dbReference type="PANTHER" id="PTHR10910">
    <property type="entry name" value="EUKARYOTE SPECIFIC DSRNA BINDING PROTEIN"/>
    <property type="match status" value="1"/>
</dbReference>
<dbReference type="GO" id="GO:0005930">
    <property type="term" value="C:axoneme"/>
    <property type="evidence" value="ECO:0007669"/>
    <property type="project" value="UniProtKB-SubCell"/>
</dbReference>
<dbReference type="AlphaFoldDB" id="A0A830HPK2"/>
<protein>
    <recommendedName>
        <fullName evidence="2">A to I editase domain-containing protein</fullName>
    </recommendedName>
</protein>
<keyword evidence="4" id="KW-1185">Reference proteome</keyword>
<sequence length="987" mass="103529">MSSAPVTPCPRCLHKASALVADVLVVDLCADVCSTDNSTTKKRNKNKHALKLSSIVTAKCLGSKHSHNATPALDERSSMMCLAAIHDALHTCAANNHACFQHITSIDLSENKLQPSTQLDAMLELVSATMPNLQEVSIRRNEAFTHGGVQALVCTILASPNAHIRRLNLSACSLDDEAVRTLARAPAFKNICTLNLRGNGAITNHGVQSLVDAASNPSACLVEMNINNGSTEHSDDLKRVLHRNTRRAISEQIKCAFNKDEHRDGIVNLPSPLHDEDAEVVAEHMKLSSSSSSSSTTMLGMSLCGARLTDAGVECMVEALRRNTHVVRIITDDGTTASSKTQVYAMHGAAAANRLCASLSKRSTAPQHPLLAGTCNALRSLGGTPLGLPGVCEVVRAIEKSPFASVRWCDLTSLGVHNTDISAAGIALLADALAVHHSLTELVAYSNPAIGDAGAECLATHMKKGSLPLRSLDIGSCGVGDAGACAMASALTAGACVLVELHVDHNAIGDAAAMSLARSVIETGRVHTLWRHGNPGFDAGTLGDDAAAAAECVIPSVCVDDPRAALPGALAAAMARERVPVASSVALDQLDDASMPMSHDDISDGSGGTLGDRIAECAIAAYLRNAGAHALLWRGGQVVLAAFVLETRTSSEAELRCVALGAGTKFIPRGLAKADARANLAAVCDSHAEVLATRMLRRFLWNELRALSFGTRESALAWTSTGVALRDGLRLHLYISTSPCGMASLPATAMPPTCLPCRPGSLCKGTPAKKRVGDWPPPGCAGFARPRACFAAESLSCTDKVYRWLTCGFQGALLSGIIDSPVSVATIVLARKFKPVAAAAWLLPSLSNGVPPSPALVHTDVRLEPALLGAGYSSDSTTVGSRIGDGDECASWFDGLGAQADVHDGRTGLHAPGPMWAHPPHASRAVLIAVARDVLATIRGFDRVRSAVLGVPPPNDPASYRKFKSNVAGEYYLQRKREAQQGLDCVQ</sequence>
<evidence type="ECO:0000313" key="4">
    <source>
        <dbReference type="Proteomes" id="UP000660262"/>
    </source>
</evidence>
<dbReference type="Pfam" id="PF13516">
    <property type="entry name" value="LRR_6"/>
    <property type="match status" value="2"/>
</dbReference>
<organism evidence="3 4">
    <name type="scientific">Pycnococcus provasolii</name>
    <dbReference type="NCBI Taxonomy" id="41880"/>
    <lineage>
        <taxon>Eukaryota</taxon>
        <taxon>Viridiplantae</taxon>
        <taxon>Chlorophyta</taxon>
        <taxon>Pseudoscourfieldiophyceae</taxon>
        <taxon>Pseudoscourfieldiales</taxon>
        <taxon>Pycnococcaceae</taxon>
        <taxon>Pycnococcus</taxon>
    </lineage>
</organism>
<dbReference type="InterPro" id="IPR032675">
    <property type="entry name" value="LRR_dom_sf"/>
</dbReference>
<comment type="subcellular location">
    <subcellularLocation>
        <location evidence="1">Cytoplasm</location>
        <location evidence="1">Cytoskeleton</location>
        <location evidence="1">Cilium axoneme</location>
    </subcellularLocation>
</comment>
<dbReference type="InterPro" id="IPR001611">
    <property type="entry name" value="Leu-rich_rpt"/>
</dbReference>
<feature type="domain" description="A to I editase" evidence="2">
    <location>
        <begin position="659"/>
        <end position="830"/>
    </location>
</feature>
<gene>
    <name evidence="3" type="ORF">PPROV_000740000</name>
</gene>
<dbReference type="Gene3D" id="3.80.10.10">
    <property type="entry name" value="Ribonuclease Inhibitor"/>
    <property type="match status" value="2"/>
</dbReference>
<reference evidence="3" key="1">
    <citation type="submission" date="2020-10" db="EMBL/GenBank/DDBJ databases">
        <title>Unveiling of a novel bifunctional photoreceptor, Dualchrome1, isolated from a cosmopolitan green alga.</title>
        <authorList>
            <person name="Suzuki S."/>
            <person name="Kawachi M."/>
        </authorList>
    </citation>
    <scope>NUCLEOTIDE SEQUENCE</scope>
    <source>
        <strain evidence="3">NIES 2893</strain>
    </source>
</reference>
<dbReference type="SMART" id="SM00367">
    <property type="entry name" value="LRR_CC"/>
    <property type="match status" value="5"/>
</dbReference>
<dbReference type="GO" id="GO:0005730">
    <property type="term" value="C:nucleolus"/>
    <property type="evidence" value="ECO:0007669"/>
    <property type="project" value="TreeGrafter"/>
</dbReference>
<dbReference type="EMBL" id="BNJQ01000021">
    <property type="protein sequence ID" value="GHP08663.1"/>
    <property type="molecule type" value="Genomic_DNA"/>
</dbReference>
<dbReference type="SMART" id="SM00368">
    <property type="entry name" value="LRR_RI"/>
    <property type="match status" value="5"/>
</dbReference>
<dbReference type="GO" id="GO:0003725">
    <property type="term" value="F:double-stranded RNA binding"/>
    <property type="evidence" value="ECO:0007669"/>
    <property type="project" value="TreeGrafter"/>
</dbReference>
<dbReference type="Pfam" id="PF02137">
    <property type="entry name" value="A_deamin"/>
    <property type="match status" value="1"/>
</dbReference>
<dbReference type="GO" id="GO:0008251">
    <property type="term" value="F:tRNA-specific adenosine deaminase activity"/>
    <property type="evidence" value="ECO:0007669"/>
    <property type="project" value="TreeGrafter"/>
</dbReference>
<dbReference type="InterPro" id="IPR002466">
    <property type="entry name" value="A_deamin"/>
</dbReference>